<dbReference type="RefSeq" id="WP_126596808.1">
    <property type="nucleotide sequence ID" value="NZ_BIFQ01000001.1"/>
</dbReference>
<reference evidence="3" key="1">
    <citation type="submission" date="2018-12" db="EMBL/GenBank/DDBJ databases">
        <title>Tengunoibacter tsumagoiensis gen. nov., sp. nov., Dictyobacter kobayashii sp. nov., D. alpinus sp. nov., and D. joshuensis sp. nov. and description of Dictyobacteraceae fam. nov. within the order Ktedonobacterales isolated from Tengu-no-mugimeshi.</title>
        <authorList>
            <person name="Wang C.M."/>
            <person name="Zheng Y."/>
            <person name="Sakai Y."/>
            <person name="Toyoda A."/>
            <person name="Minakuchi Y."/>
            <person name="Abe K."/>
            <person name="Yokota A."/>
            <person name="Yabe S."/>
        </authorList>
    </citation>
    <scope>NUCLEOTIDE SEQUENCE [LARGE SCALE GENOMIC DNA]</scope>
    <source>
        <strain evidence="3">S-27</strain>
    </source>
</reference>
<evidence type="ECO:0000256" key="1">
    <source>
        <dbReference type="SAM" id="MobiDB-lite"/>
    </source>
</evidence>
<dbReference type="EMBL" id="BIFQ01000001">
    <property type="protein sequence ID" value="GCE05783.1"/>
    <property type="molecule type" value="Genomic_DNA"/>
</dbReference>
<protein>
    <submittedName>
        <fullName evidence="2">Uncharacterized protein</fullName>
    </submittedName>
</protein>
<accession>A0A401ZG53</accession>
<feature type="compositionally biased region" description="Basic and acidic residues" evidence="1">
    <location>
        <begin position="42"/>
        <end position="77"/>
    </location>
</feature>
<keyword evidence="3" id="KW-1185">Reference proteome</keyword>
<name>A0A401ZG53_9CHLR</name>
<evidence type="ECO:0000313" key="2">
    <source>
        <dbReference type="EMBL" id="GCE05783.1"/>
    </source>
</evidence>
<dbReference type="Proteomes" id="UP000287224">
    <property type="component" value="Unassembled WGS sequence"/>
</dbReference>
<proteinExistence type="predicted"/>
<feature type="region of interest" description="Disordered" evidence="1">
    <location>
        <begin position="1"/>
        <end position="77"/>
    </location>
</feature>
<dbReference type="AlphaFoldDB" id="A0A401ZG53"/>
<evidence type="ECO:0000313" key="3">
    <source>
        <dbReference type="Proteomes" id="UP000287224"/>
    </source>
</evidence>
<feature type="compositionally biased region" description="Basic and acidic residues" evidence="1">
    <location>
        <begin position="1"/>
        <end position="33"/>
    </location>
</feature>
<comment type="caution">
    <text evidence="2">The sequence shown here is derived from an EMBL/GenBank/DDBJ whole genome shotgun (WGS) entry which is preliminary data.</text>
</comment>
<sequence>MDPNKGKYEKVKTDPISDKEKQQEKKELSDAAKRAAKAAPKRSGDELEGVEKIPRSQAEKEMKQAAKKAKESEKRHT</sequence>
<gene>
    <name evidence="2" type="ORF">KDAU_31120</name>
</gene>
<organism evidence="2 3">
    <name type="scientific">Dictyobacter aurantiacus</name>
    <dbReference type="NCBI Taxonomy" id="1936993"/>
    <lineage>
        <taxon>Bacteria</taxon>
        <taxon>Bacillati</taxon>
        <taxon>Chloroflexota</taxon>
        <taxon>Ktedonobacteria</taxon>
        <taxon>Ktedonobacterales</taxon>
        <taxon>Dictyobacteraceae</taxon>
        <taxon>Dictyobacter</taxon>
    </lineage>
</organism>